<keyword evidence="2" id="KW-1185">Reference proteome</keyword>
<dbReference type="Proteomes" id="UP001642464">
    <property type="component" value="Unassembled WGS sequence"/>
</dbReference>
<protein>
    <submittedName>
        <fullName evidence="1">Uncharacterized protein</fullName>
    </submittedName>
</protein>
<accession>A0ABP0N4T6</accession>
<evidence type="ECO:0000313" key="2">
    <source>
        <dbReference type="Proteomes" id="UP001642464"/>
    </source>
</evidence>
<comment type="caution">
    <text evidence="1">The sequence shown here is derived from an EMBL/GenBank/DDBJ whole genome shotgun (WGS) entry which is preliminary data.</text>
</comment>
<dbReference type="EMBL" id="CAXAMM010026369">
    <property type="protein sequence ID" value="CAK9058795.1"/>
    <property type="molecule type" value="Genomic_DNA"/>
</dbReference>
<evidence type="ECO:0000313" key="1">
    <source>
        <dbReference type="EMBL" id="CAK9058795.1"/>
    </source>
</evidence>
<name>A0ABP0N4T6_9DINO</name>
<gene>
    <name evidence="1" type="ORF">SCF082_LOCUS31263</name>
</gene>
<sequence length="603" mass="66634">MADTTAVLKCLNSCIVALNFLNLGMPKVPRPDRSRTYCNEAQRTVVQHIACRVVRFLHRLDDAWASAFSWQGSLQSFVPKACNYEKIRGQDVDLPVVAGTCNPSQLEPRELWDWEQVSDPTQIFPQHCEPASCLSGVAAPRAARRAYVHLTARELQCGKLRLRLGVKGIANIFAAPKTTKGRQRTIWDGSMCGAPESQILSLDHDLPMTQHELRAVATDDVLLFHRCKKQGRKTLQRLDHVFAEHGIVRNKAKDVNLAGHTTGLGCDIVSSPPMVEPALHKIANVVLGKCDLLVSKRASPAIVNSLLGVLKWFCLLQRNMFSIFDAVYDFVKHPDSSEEPEVPEKVRSEFLVALALLPLLPASLDRDFLPELLACDAAADFGFGVCSLNCGRSVTQKVGRLAERRGDFVRLFPDEGDEPEVARLGTPHRLQFSKGDFKTIISSRVRFSAHSGLLECHGVLLALKWVSRSHSRHSSRPVILVDAKAAIGCISKGRSSARALRRVLRSTAALYVWLATFYQGWFTLHQSQTQQMPLHVVADGMFARVIGARGAEAVCQCEVFIWFVYLTSNSESCRAWPLSPFLRQTGLIATIGGTSPLLASTGL</sequence>
<organism evidence="1 2">
    <name type="scientific">Durusdinium trenchii</name>
    <dbReference type="NCBI Taxonomy" id="1381693"/>
    <lineage>
        <taxon>Eukaryota</taxon>
        <taxon>Sar</taxon>
        <taxon>Alveolata</taxon>
        <taxon>Dinophyceae</taxon>
        <taxon>Suessiales</taxon>
        <taxon>Symbiodiniaceae</taxon>
        <taxon>Durusdinium</taxon>
    </lineage>
</organism>
<proteinExistence type="predicted"/>
<reference evidence="1 2" key="1">
    <citation type="submission" date="2024-02" db="EMBL/GenBank/DDBJ databases">
        <authorList>
            <person name="Chen Y."/>
            <person name="Shah S."/>
            <person name="Dougan E. K."/>
            <person name="Thang M."/>
            <person name="Chan C."/>
        </authorList>
    </citation>
    <scope>NUCLEOTIDE SEQUENCE [LARGE SCALE GENOMIC DNA]</scope>
</reference>